<gene>
    <name evidence="1" type="ORF">GYMLUDRAFT_97595</name>
</gene>
<keyword evidence="2" id="KW-1185">Reference proteome</keyword>
<dbReference type="OrthoDB" id="2748942at2759"/>
<sequence>MCRYRQVQNTYSRCGHIIREPDELIPCADRFCKFSAYHPADCGPNCAKTCWQYRQFPEQYHPLINNVCPNCYRAGLR</sequence>
<dbReference type="EMBL" id="KN834778">
    <property type="protein sequence ID" value="KIK59896.1"/>
    <property type="molecule type" value="Genomic_DNA"/>
</dbReference>
<dbReference type="HOGENOM" id="CLU_167729_0_0_1"/>
<dbReference type="Proteomes" id="UP000053593">
    <property type="component" value="Unassembled WGS sequence"/>
</dbReference>
<evidence type="ECO:0000313" key="2">
    <source>
        <dbReference type="Proteomes" id="UP000053593"/>
    </source>
</evidence>
<proteinExistence type="predicted"/>
<protein>
    <submittedName>
        <fullName evidence="1">Uncharacterized protein</fullName>
    </submittedName>
</protein>
<evidence type="ECO:0000313" key="1">
    <source>
        <dbReference type="EMBL" id="KIK59896.1"/>
    </source>
</evidence>
<dbReference type="AlphaFoldDB" id="A0A0D0BWD3"/>
<name>A0A0D0BWD3_9AGAR</name>
<organism evidence="1 2">
    <name type="scientific">Collybiopsis luxurians FD-317 M1</name>
    <dbReference type="NCBI Taxonomy" id="944289"/>
    <lineage>
        <taxon>Eukaryota</taxon>
        <taxon>Fungi</taxon>
        <taxon>Dikarya</taxon>
        <taxon>Basidiomycota</taxon>
        <taxon>Agaricomycotina</taxon>
        <taxon>Agaricomycetes</taxon>
        <taxon>Agaricomycetidae</taxon>
        <taxon>Agaricales</taxon>
        <taxon>Marasmiineae</taxon>
        <taxon>Omphalotaceae</taxon>
        <taxon>Collybiopsis</taxon>
        <taxon>Collybiopsis luxurians</taxon>
    </lineage>
</organism>
<reference evidence="1 2" key="1">
    <citation type="submission" date="2014-04" db="EMBL/GenBank/DDBJ databases">
        <title>Evolutionary Origins and Diversification of the Mycorrhizal Mutualists.</title>
        <authorList>
            <consortium name="DOE Joint Genome Institute"/>
            <consortium name="Mycorrhizal Genomics Consortium"/>
            <person name="Kohler A."/>
            <person name="Kuo A."/>
            <person name="Nagy L.G."/>
            <person name="Floudas D."/>
            <person name="Copeland A."/>
            <person name="Barry K.W."/>
            <person name="Cichocki N."/>
            <person name="Veneault-Fourrey C."/>
            <person name="LaButti K."/>
            <person name="Lindquist E.A."/>
            <person name="Lipzen A."/>
            <person name="Lundell T."/>
            <person name="Morin E."/>
            <person name="Murat C."/>
            <person name="Riley R."/>
            <person name="Ohm R."/>
            <person name="Sun H."/>
            <person name="Tunlid A."/>
            <person name="Henrissat B."/>
            <person name="Grigoriev I.V."/>
            <person name="Hibbett D.S."/>
            <person name="Martin F."/>
        </authorList>
    </citation>
    <scope>NUCLEOTIDE SEQUENCE [LARGE SCALE GENOMIC DNA]</scope>
    <source>
        <strain evidence="1 2">FD-317 M1</strain>
    </source>
</reference>
<accession>A0A0D0BWD3</accession>